<dbReference type="PROSITE" id="PS50977">
    <property type="entry name" value="HTH_TETR_2"/>
    <property type="match status" value="1"/>
</dbReference>
<dbReference type="RefSeq" id="WP_050996624.1">
    <property type="nucleotide sequence ID" value="NZ_JACIEN010000006.1"/>
</dbReference>
<keyword evidence="6" id="KW-1185">Reference proteome</keyword>
<feature type="region of interest" description="Disordered" evidence="3">
    <location>
        <begin position="202"/>
        <end position="227"/>
    </location>
</feature>
<protein>
    <submittedName>
        <fullName evidence="5">AcrR family transcriptional regulator</fullName>
    </submittedName>
</protein>
<keyword evidence="1 2" id="KW-0238">DNA-binding</keyword>
<dbReference type="PROSITE" id="PS01081">
    <property type="entry name" value="HTH_TETR_1"/>
    <property type="match status" value="1"/>
</dbReference>
<evidence type="ECO:0000256" key="3">
    <source>
        <dbReference type="SAM" id="MobiDB-lite"/>
    </source>
</evidence>
<proteinExistence type="predicted"/>
<feature type="domain" description="HTH tetR-type" evidence="4">
    <location>
        <begin position="15"/>
        <end position="75"/>
    </location>
</feature>
<dbReference type="GO" id="GO:0000976">
    <property type="term" value="F:transcription cis-regulatory region binding"/>
    <property type="evidence" value="ECO:0007669"/>
    <property type="project" value="TreeGrafter"/>
</dbReference>
<dbReference type="InterPro" id="IPR009057">
    <property type="entry name" value="Homeodomain-like_sf"/>
</dbReference>
<dbReference type="PANTHER" id="PTHR30055:SF226">
    <property type="entry name" value="HTH-TYPE TRANSCRIPTIONAL REGULATOR PKSA"/>
    <property type="match status" value="1"/>
</dbReference>
<sequence length="227" mass="25338">MSQRRQRRTQQERSADTVARLLEATIDLLHDRGLYRMSTTDIAERAGVSRGALTHHFSSKEEIIVAAVAHMLRQSTASLHEMAADIRRSGGSTDEIVDFLWQMMNDRLFYVTMEYLPEARHNGDFREAIVPVVKEFHAGLNAVWAELAGQAGVDVDHALVLMNASMCLIRGMIAQTPVKDDPAYFRELLAFWKQQVKREFRPGDEAAQATEGVAAAAPARTGTARKS</sequence>
<name>A0A840C0F6_9HYPH</name>
<reference evidence="5 6" key="1">
    <citation type="submission" date="2020-08" db="EMBL/GenBank/DDBJ databases">
        <title>Genomic Encyclopedia of Type Strains, Phase IV (KMG-IV): sequencing the most valuable type-strain genomes for metagenomic binning, comparative biology and taxonomic classification.</title>
        <authorList>
            <person name="Goeker M."/>
        </authorList>
    </citation>
    <scope>NUCLEOTIDE SEQUENCE [LARGE SCALE GENOMIC DNA]</scope>
    <source>
        <strain evidence="5 6">DSM 103737</strain>
    </source>
</reference>
<dbReference type="AlphaFoldDB" id="A0A840C0F6"/>
<evidence type="ECO:0000259" key="4">
    <source>
        <dbReference type="PROSITE" id="PS50977"/>
    </source>
</evidence>
<accession>A0A840C0F6</accession>
<evidence type="ECO:0000256" key="2">
    <source>
        <dbReference type="PROSITE-ProRule" id="PRU00335"/>
    </source>
</evidence>
<dbReference type="PRINTS" id="PR00455">
    <property type="entry name" value="HTHTETR"/>
</dbReference>
<organism evidence="5 6">
    <name type="scientific">Chelatococcus caeni</name>
    <dbReference type="NCBI Taxonomy" id="1348468"/>
    <lineage>
        <taxon>Bacteria</taxon>
        <taxon>Pseudomonadati</taxon>
        <taxon>Pseudomonadota</taxon>
        <taxon>Alphaproteobacteria</taxon>
        <taxon>Hyphomicrobiales</taxon>
        <taxon>Chelatococcaceae</taxon>
        <taxon>Chelatococcus</taxon>
    </lineage>
</organism>
<dbReference type="PANTHER" id="PTHR30055">
    <property type="entry name" value="HTH-TYPE TRANSCRIPTIONAL REGULATOR RUTR"/>
    <property type="match status" value="1"/>
</dbReference>
<dbReference type="Proteomes" id="UP000577362">
    <property type="component" value="Unassembled WGS sequence"/>
</dbReference>
<evidence type="ECO:0000313" key="6">
    <source>
        <dbReference type="Proteomes" id="UP000577362"/>
    </source>
</evidence>
<feature type="DNA-binding region" description="H-T-H motif" evidence="2">
    <location>
        <begin position="38"/>
        <end position="57"/>
    </location>
</feature>
<comment type="caution">
    <text evidence="5">The sequence shown here is derived from an EMBL/GenBank/DDBJ whole genome shotgun (WGS) entry which is preliminary data.</text>
</comment>
<gene>
    <name evidence="5" type="ORF">GGR16_004092</name>
</gene>
<dbReference type="InterPro" id="IPR001647">
    <property type="entry name" value="HTH_TetR"/>
</dbReference>
<dbReference type="EMBL" id="JACIEN010000006">
    <property type="protein sequence ID" value="MBB4019045.1"/>
    <property type="molecule type" value="Genomic_DNA"/>
</dbReference>
<evidence type="ECO:0000313" key="5">
    <source>
        <dbReference type="EMBL" id="MBB4019045.1"/>
    </source>
</evidence>
<dbReference type="Gene3D" id="1.10.357.10">
    <property type="entry name" value="Tetracycline Repressor, domain 2"/>
    <property type="match status" value="1"/>
</dbReference>
<dbReference type="Pfam" id="PF00440">
    <property type="entry name" value="TetR_N"/>
    <property type="match status" value="1"/>
</dbReference>
<feature type="compositionally biased region" description="Low complexity" evidence="3">
    <location>
        <begin position="205"/>
        <end position="227"/>
    </location>
</feature>
<dbReference type="SUPFAM" id="SSF46689">
    <property type="entry name" value="Homeodomain-like"/>
    <property type="match status" value="1"/>
</dbReference>
<evidence type="ECO:0000256" key="1">
    <source>
        <dbReference type="ARBA" id="ARBA00023125"/>
    </source>
</evidence>
<dbReference type="GO" id="GO:0003700">
    <property type="term" value="F:DNA-binding transcription factor activity"/>
    <property type="evidence" value="ECO:0007669"/>
    <property type="project" value="TreeGrafter"/>
</dbReference>
<dbReference type="InterPro" id="IPR023772">
    <property type="entry name" value="DNA-bd_HTH_TetR-type_CS"/>
</dbReference>
<dbReference type="InterPro" id="IPR050109">
    <property type="entry name" value="HTH-type_TetR-like_transc_reg"/>
</dbReference>